<dbReference type="InterPro" id="IPR014014">
    <property type="entry name" value="RNA_helicase_DEAD_Q_motif"/>
</dbReference>
<dbReference type="FunFam" id="3.40.50.300:FF:000008">
    <property type="entry name" value="ATP-dependent RNA helicase RhlB"/>
    <property type="match status" value="1"/>
</dbReference>
<evidence type="ECO:0000256" key="3">
    <source>
        <dbReference type="ARBA" id="ARBA00012552"/>
    </source>
</evidence>
<evidence type="ECO:0000256" key="2">
    <source>
        <dbReference type="ARBA" id="ARBA00009334"/>
    </source>
</evidence>
<feature type="region of interest" description="Disordered" evidence="14">
    <location>
        <begin position="1"/>
        <end position="70"/>
    </location>
</feature>
<dbReference type="Gene3D" id="3.40.50.300">
    <property type="entry name" value="P-loop containing nucleotide triphosphate hydrolases"/>
    <property type="match status" value="2"/>
</dbReference>
<comment type="similarity">
    <text evidence="2">Belongs to the DEAD box helicase family. DDX5/DBP2 subfamily.</text>
</comment>
<evidence type="ECO:0000256" key="5">
    <source>
        <dbReference type="ARBA" id="ARBA00022552"/>
    </source>
</evidence>
<keyword evidence="9" id="KW-0067">ATP-binding</keyword>
<dbReference type="CDD" id="cd00268">
    <property type="entry name" value="DEADc"/>
    <property type="match status" value="1"/>
</dbReference>
<evidence type="ECO:0000256" key="11">
    <source>
        <dbReference type="ARBA" id="ARBA00037449"/>
    </source>
</evidence>
<dbReference type="PROSITE" id="PS51194">
    <property type="entry name" value="HELICASE_CTER"/>
    <property type="match status" value="1"/>
</dbReference>
<accession>A0A9W8AS96</accession>
<evidence type="ECO:0000256" key="13">
    <source>
        <dbReference type="SAM" id="Coils"/>
    </source>
</evidence>
<dbReference type="PROSITE" id="PS00039">
    <property type="entry name" value="DEAD_ATP_HELICASE"/>
    <property type="match status" value="1"/>
</dbReference>
<evidence type="ECO:0000313" key="18">
    <source>
        <dbReference type="EMBL" id="KAJ1968040.1"/>
    </source>
</evidence>
<dbReference type="SUPFAM" id="SSF52540">
    <property type="entry name" value="P-loop containing nucleoside triphosphate hydrolases"/>
    <property type="match status" value="1"/>
</dbReference>
<proteinExistence type="inferred from homology"/>
<name>A0A9W8AS96_9FUNG</name>
<dbReference type="EMBL" id="JANBPY010000241">
    <property type="protein sequence ID" value="KAJ1968040.1"/>
    <property type="molecule type" value="Genomic_DNA"/>
</dbReference>
<dbReference type="GO" id="GO:0016787">
    <property type="term" value="F:hydrolase activity"/>
    <property type="evidence" value="ECO:0007669"/>
    <property type="project" value="UniProtKB-KW"/>
</dbReference>
<keyword evidence="13" id="KW-0175">Coiled coil</keyword>
<evidence type="ECO:0000313" key="19">
    <source>
        <dbReference type="Proteomes" id="UP001150925"/>
    </source>
</evidence>
<dbReference type="GO" id="GO:0005524">
    <property type="term" value="F:ATP binding"/>
    <property type="evidence" value="ECO:0007669"/>
    <property type="project" value="UniProtKB-KW"/>
</dbReference>
<evidence type="ECO:0000259" key="15">
    <source>
        <dbReference type="PROSITE" id="PS51192"/>
    </source>
</evidence>
<evidence type="ECO:0000256" key="8">
    <source>
        <dbReference type="ARBA" id="ARBA00022806"/>
    </source>
</evidence>
<dbReference type="InterPro" id="IPR044742">
    <property type="entry name" value="DEAD/DEAH_RhlB"/>
</dbReference>
<protein>
    <recommendedName>
        <fullName evidence="3">RNA helicase</fullName>
        <ecNumber evidence="3">3.6.4.13</ecNumber>
    </recommendedName>
</protein>
<keyword evidence="8" id="KW-0347">Helicase</keyword>
<feature type="compositionally biased region" description="Basic and acidic residues" evidence="14">
    <location>
        <begin position="31"/>
        <end position="41"/>
    </location>
</feature>
<dbReference type="InterPro" id="IPR027417">
    <property type="entry name" value="P-loop_NTPase"/>
</dbReference>
<dbReference type="PROSITE" id="PS51195">
    <property type="entry name" value="Q_MOTIF"/>
    <property type="match status" value="1"/>
</dbReference>
<dbReference type="OrthoDB" id="196131at2759"/>
<gene>
    <name evidence="18" type="ORF">IWQ62_001489</name>
</gene>
<keyword evidence="5" id="KW-0698">rRNA processing</keyword>
<dbReference type="AlphaFoldDB" id="A0A9W8AS96"/>
<organism evidence="18 19">
    <name type="scientific">Dispira parvispora</name>
    <dbReference type="NCBI Taxonomy" id="1520584"/>
    <lineage>
        <taxon>Eukaryota</taxon>
        <taxon>Fungi</taxon>
        <taxon>Fungi incertae sedis</taxon>
        <taxon>Zoopagomycota</taxon>
        <taxon>Kickxellomycotina</taxon>
        <taxon>Dimargaritomycetes</taxon>
        <taxon>Dimargaritales</taxon>
        <taxon>Dimargaritaceae</taxon>
        <taxon>Dispira</taxon>
    </lineage>
</organism>
<feature type="coiled-coil region" evidence="13">
    <location>
        <begin position="625"/>
        <end position="713"/>
    </location>
</feature>
<dbReference type="InterPro" id="IPR001650">
    <property type="entry name" value="Helicase_C-like"/>
</dbReference>
<keyword evidence="19" id="KW-1185">Reference proteome</keyword>
<dbReference type="GO" id="GO:0008608">
    <property type="term" value="P:attachment of spindle microtubules to kinetochore"/>
    <property type="evidence" value="ECO:0007669"/>
    <property type="project" value="InterPro"/>
</dbReference>
<keyword evidence="4" id="KW-0690">Ribosome biogenesis</keyword>
<dbReference type="PANTHER" id="PTHR47958">
    <property type="entry name" value="ATP-DEPENDENT RNA HELICASE DBP3"/>
    <property type="match status" value="1"/>
</dbReference>
<dbReference type="Proteomes" id="UP001150925">
    <property type="component" value="Unassembled WGS sequence"/>
</dbReference>
<keyword evidence="10" id="KW-0539">Nucleus</keyword>
<dbReference type="InterPro" id="IPR013251">
    <property type="entry name" value="DASH_Spc19"/>
</dbReference>
<keyword evidence="6" id="KW-0547">Nucleotide-binding</keyword>
<comment type="function">
    <text evidence="11">ATP-dependent RNA helicase required for 60S ribosomal subunit synthesis. Involved in efficient pre-rRNA processing, predominantly at site A3, which is necessary for the normal formation of 25S and 5.8S rRNAs.</text>
</comment>
<dbReference type="GO" id="GO:0042729">
    <property type="term" value="C:DASH complex"/>
    <property type="evidence" value="ECO:0007669"/>
    <property type="project" value="InterPro"/>
</dbReference>
<dbReference type="CDD" id="cd18787">
    <property type="entry name" value="SF2_C_DEAD"/>
    <property type="match status" value="1"/>
</dbReference>
<dbReference type="GO" id="GO:0005876">
    <property type="term" value="C:spindle microtubule"/>
    <property type="evidence" value="ECO:0007669"/>
    <property type="project" value="InterPro"/>
</dbReference>
<dbReference type="EC" id="3.6.4.13" evidence="3"/>
<keyword evidence="7" id="KW-0378">Hydrolase</keyword>
<dbReference type="InterPro" id="IPR000629">
    <property type="entry name" value="RNA-helicase_DEAD-box_CS"/>
</dbReference>
<sequence length="881" mass="98476">MTVPSPAGVVKKHKKQKKEKKGSKDKKKRSREPVAENDPKVPLDIAQPENAVDVKAPAPKRSKVTTAHSGVSAKEAQDFYEEHSIAVESSTPFYPYLTFAQAPFDSKIMSACSEFEKPSPIQSCCWPILHAPRDVIGIAETGSGKTFGFAIPGMQHILKRKADPQVKKSRRGPLMLVLSPTRELAIQTEEQCVKAGNACNVRTICLYGGTPKGIQLKLIQSKPPPEVIIATPGRLIDFVEGGNLDLSQVSYLVLDEADRMLDFGFEKAIRKIINNVTYQGRQTAMFSATWPESVRKLANEFLNEAVKVTIGSDELTVNRNVKQTVEVIEPEDKNRRLLALLEKYHKSRTNRVLVFVLYKKEATYLEKWLQGRGWHVAGIHGDKNQVQRLQALEDFKSGSCPLLIATDVAARGLDIPNVEYVINYTFPLTIDEYIHRIGRTGRAGKQGISHTLFTSHDKAHSGELVNVLKSAEATVPHELLKFGTAVRKKEHKAYGAFFKDVDPNVKGFIIVLFSFTSQCTMSQSTLSDCVAALQACNQSLGQTVSSLTQLTDDFERTQTLLRQERKAKYIPETKFLQYDTFIQEQVVPALGERVAWLEDAMLSVEDQHTALELKVQEKLEQSMNSEEQEKVLQRYRNQIARSREMLERDQTTLDALQEEILEKQEMLEDMQRLDNALVAEPEAANDLDYQAEIDALTEKLRNLDGELTDLSSTSREIDPAEGGVDWGNQKSGALAPLLDVLRTHHGTLASMTNDTANTIQESHQAAVQELHHELVHTLWPKVKKQKADSLISLQSLLELCYPDQCAALVQLIEVLLSLEIKEISLKSLRSQFPGYADRPQELIQAIVILCSLGITETKLEEEVESDPDNGGNLLLCVRHDG</sequence>
<evidence type="ECO:0000259" key="16">
    <source>
        <dbReference type="PROSITE" id="PS51194"/>
    </source>
</evidence>
<dbReference type="Pfam" id="PF08287">
    <property type="entry name" value="DASH_Spc19"/>
    <property type="match status" value="1"/>
</dbReference>
<feature type="domain" description="DEAD-box RNA helicase Q" evidence="17">
    <location>
        <begin position="97"/>
        <end position="123"/>
    </location>
</feature>
<evidence type="ECO:0000256" key="7">
    <source>
        <dbReference type="ARBA" id="ARBA00022801"/>
    </source>
</evidence>
<dbReference type="SMART" id="SM00490">
    <property type="entry name" value="HELICc"/>
    <property type="match status" value="1"/>
</dbReference>
<evidence type="ECO:0000256" key="1">
    <source>
        <dbReference type="ARBA" id="ARBA00004604"/>
    </source>
</evidence>
<dbReference type="InterPro" id="IPR014001">
    <property type="entry name" value="Helicase_ATP-bd"/>
</dbReference>
<evidence type="ECO:0000256" key="12">
    <source>
        <dbReference type="PROSITE-ProRule" id="PRU00552"/>
    </source>
</evidence>
<evidence type="ECO:0000256" key="4">
    <source>
        <dbReference type="ARBA" id="ARBA00022517"/>
    </source>
</evidence>
<dbReference type="Pfam" id="PF00270">
    <property type="entry name" value="DEAD"/>
    <property type="match status" value="1"/>
</dbReference>
<comment type="caution">
    <text evidence="18">The sequence shown here is derived from an EMBL/GenBank/DDBJ whole genome shotgun (WGS) entry which is preliminary data.</text>
</comment>
<feature type="domain" description="Helicase ATP-binding" evidence="15">
    <location>
        <begin position="126"/>
        <end position="308"/>
    </location>
</feature>
<dbReference type="GO" id="GO:0003724">
    <property type="term" value="F:RNA helicase activity"/>
    <property type="evidence" value="ECO:0007669"/>
    <property type="project" value="UniProtKB-EC"/>
</dbReference>
<evidence type="ECO:0000256" key="6">
    <source>
        <dbReference type="ARBA" id="ARBA00022741"/>
    </source>
</evidence>
<evidence type="ECO:0000256" key="10">
    <source>
        <dbReference type="ARBA" id="ARBA00023242"/>
    </source>
</evidence>
<dbReference type="GO" id="GO:0003676">
    <property type="term" value="F:nucleic acid binding"/>
    <property type="evidence" value="ECO:0007669"/>
    <property type="project" value="InterPro"/>
</dbReference>
<feature type="domain" description="Helicase C-terminal" evidence="16">
    <location>
        <begin position="320"/>
        <end position="483"/>
    </location>
</feature>
<comment type="subcellular location">
    <subcellularLocation>
        <location evidence="1">Nucleus</location>
        <location evidence="1">Nucleolus</location>
    </subcellularLocation>
</comment>
<feature type="short sequence motif" description="Q motif" evidence="12">
    <location>
        <begin position="97"/>
        <end position="123"/>
    </location>
</feature>
<dbReference type="Pfam" id="PF00271">
    <property type="entry name" value="Helicase_C"/>
    <property type="match status" value="1"/>
</dbReference>
<reference evidence="18" key="1">
    <citation type="submission" date="2022-07" db="EMBL/GenBank/DDBJ databases">
        <title>Phylogenomic reconstructions and comparative analyses of Kickxellomycotina fungi.</title>
        <authorList>
            <person name="Reynolds N.K."/>
            <person name="Stajich J.E."/>
            <person name="Barry K."/>
            <person name="Grigoriev I.V."/>
            <person name="Crous P."/>
            <person name="Smith M.E."/>
        </authorList>
    </citation>
    <scope>NUCLEOTIDE SEQUENCE</scope>
    <source>
        <strain evidence="18">RSA 1196</strain>
    </source>
</reference>
<evidence type="ECO:0000256" key="9">
    <source>
        <dbReference type="ARBA" id="ARBA00022840"/>
    </source>
</evidence>
<feature type="compositionally biased region" description="Basic residues" evidence="14">
    <location>
        <begin position="10"/>
        <end position="30"/>
    </location>
</feature>
<dbReference type="InterPro" id="IPR011545">
    <property type="entry name" value="DEAD/DEAH_box_helicase_dom"/>
</dbReference>
<dbReference type="PROSITE" id="PS51192">
    <property type="entry name" value="HELICASE_ATP_BIND_1"/>
    <property type="match status" value="1"/>
</dbReference>
<evidence type="ECO:0000259" key="17">
    <source>
        <dbReference type="PROSITE" id="PS51195"/>
    </source>
</evidence>
<dbReference type="SMART" id="SM00487">
    <property type="entry name" value="DEXDc"/>
    <property type="match status" value="1"/>
</dbReference>
<evidence type="ECO:0000256" key="14">
    <source>
        <dbReference type="SAM" id="MobiDB-lite"/>
    </source>
</evidence>